<organism evidence="2 3">
    <name type="scientific">Marchantia polymorpha subsp. ruderalis</name>
    <dbReference type="NCBI Taxonomy" id="1480154"/>
    <lineage>
        <taxon>Eukaryota</taxon>
        <taxon>Viridiplantae</taxon>
        <taxon>Streptophyta</taxon>
        <taxon>Embryophyta</taxon>
        <taxon>Marchantiophyta</taxon>
        <taxon>Marchantiopsida</taxon>
        <taxon>Marchantiidae</taxon>
        <taxon>Marchantiales</taxon>
        <taxon>Marchantiaceae</taxon>
        <taxon>Marchantia</taxon>
    </lineage>
</organism>
<dbReference type="AlphaFoldDB" id="A0A176W7J7"/>
<evidence type="ECO:0000256" key="1">
    <source>
        <dbReference type="SAM" id="MobiDB-lite"/>
    </source>
</evidence>
<evidence type="ECO:0000313" key="3">
    <source>
        <dbReference type="Proteomes" id="UP000077202"/>
    </source>
</evidence>
<sequence length="319" mass="34225">MLSSTLDLLIQISDLSGTAVSGSLPEQPTWFSLSYRVRSSTSNIEDMRPVSMSFTSSCKPAKARLAHKHGKLRLETVGMSPSIKQRQTLGHLGVHVSRVALLLPNHEAPAPPIAVLEQRSKGAQCVCILHTGAVAAIVQQIGSSEKPDPCGGRALKMLILFPCTVRDHVIAGEGCSRKAQSPGRTDDDDHDDVVLHLALHSRSSSRRARRSAETIDMAGRRGHSQRDGRLFLSWHGLHPLRQRVSDGSSAAVGLGIASQLGTPAVTCSWPHCLPGSGPTIPGFLRPPQNNLGIYGLVYFPPILADPPSPILYLAISVCF</sequence>
<name>A0A176W7J7_MARPO</name>
<accession>A0A176W7J7</accession>
<proteinExistence type="predicted"/>
<protein>
    <submittedName>
        <fullName evidence="2">Uncharacterized protein</fullName>
    </submittedName>
</protein>
<keyword evidence="3" id="KW-1185">Reference proteome</keyword>
<gene>
    <name evidence="2" type="ORF">AXG93_2490s1660</name>
</gene>
<feature type="region of interest" description="Disordered" evidence="1">
    <location>
        <begin position="201"/>
        <end position="220"/>
    </location>
</feature>
<reference evidence="2" key="1">
    <citation type="submission" date="2016-03" db="EMBL/GenBank/DDBJ databases">
        <title>Mechanisms controlling the formation of the plant cell surface in tip-growing cells are functionally conserved among land plants.</title>
        <authorList>
            <person name="Honkanen S."/>
            <person name="Jones V.A."/>
            <person name="Morieri G."/>
            <person name="Champion C."/>
            <person name="Hetherington A.J."/>
            <person name="Kelly S."/>
            <person name="Saint-Marcoux D."/>
            <person name="Proust H."/>
            <person name="Prescott H."/>
            <person name="Dolan L."/>
        </authorList>
    </citation>
    <scope>NUCLEOTIDE SEQUENCE [LARGE SCALE GENOMIC DNA]</scope>
    <source>
        <tissue evidence="2">Whole gametophyte</tissue>
    </source>
</reference>
<comment type="caution">
    <text evidence="2">The sequence shown here is derived from an EMBL/GenBank/DDBJ whole genome shotgun (WGS) entry which is preliminary data.</text>
</comment>
<evidence type="ECO:0000313" key="2">
    <source>
        <dbReference type="EMBL" id="OAE28375.1"/>
    </source>
</evidence>
<dbReference type="Proteomes" id="UP000077202">
    <property type="component" value="Unassembled WGS sequence"/>
</dbReference>
<dbReference type="EMBL" id="LVLJ01001741">
    <property type="protein sequence ID" value="OAE28375.1"/>
    <property type="molecule type" value="Genomic_DNA"/>
</dbReference>